<sequence>MADRIGMRIHGNKTVFACGGIRECVQFFVRRGHTDILVFVPHFRREQPRADSPIVDQHILLELEAERRLVWTPSRRV</sequence>
<dbReference type="GO" id="GO:0003729">
    <property type="term" value="F:mRNA binding"/>
    <property type="evidence" value="ECO:0007669"/>
    <property type="project" value="TreeGrafter"/>
</dbReference>
<dbReference type="GO" id="GO:0004521">
    <property type="term" value="F:RNA endonuclease activity"/>
    <property type="evidence" value="ECO:0007669"/>
    <property type="project" value="TreeGrafter"/>
</dbReference>
<feature type="domain" description="RNase NYN" evidence="1">
    <location>
        <begin position="9"/>
        <end position="76"/>
    </location>
</feature>
<dbReference type="InterPro" id="IPR021869">
    <property type="entry name" value="RNase_Zc3h12_NYN"/>
</dbReference>
<dbReference type="AlphaFoldDB" id="A0A183CST4"/>
<dbReference type="Proteomes" id="UP000050741">
    <property type="component" value="Unassembled WGS sequence"/>
</dbReference>
<reference evidence="2" key="2">
    <citation type="submission" date="2014-05" db="EMBL/GenBank/DDBJ databases">
        <title>The genome and life-stage specific transcriptomes of Globodera pallida elucidate key aspects of plant parasitism by a cyst nematode.</title>
        <authorList>
            <person name="Cotton J.A."/>
            <person name="Lilley C.J."/>
            <person name="Jones L.M."/>
            <person name="Kikuchi T."/>
            <person name="Reid A.J."/>
            <person name="Thorpe P."/>
            <person name="Tsai I.J."/>
            <person name="Beasley H."/>
            <person name="Blok V."/>
            <person name="Cock P.J.A."/>
            <person name="Van den Akker S.E."/>
            <person name="Holroyd N."/>
            <person name="Hunt M."/>
            <person name="Mantelin S."/>
            <person name="Naghra H."/>
            <person name="Pain A."/>
            <person name="Palomares-Rius J.E."/>
            <person name="Zarowiecki M."/>
            <person name="Berriman M."/>
            <person name="Jones J.T."/>
            <person name="Urwin P.E."/>
        </authorList>
    </citation>
    <scope>NUCLEOTIDE SEQUENCE [LARGE SCALE GENOMIC DNA]</scope>
    <source>
        <strain evidence="2">Lindley</strain>
    </source>
</reference>
<reference evidence="2" key="1">
    <citation type="submission" date="2013-12" db="EMBL/GenBank/DDBJ databases">
        <authorList>
            <person name="Aslett M."/>
        </authorList>
    </citation>
    <scope>NUCLEOTIDE SEQUENCE [LARGE SCALE GENOMIC DNA]</scope>
    <source>
        <strain evidence="2">Lindley</strain>
    </source>
</reference>
<protein>
    <submittedName>
        <fullName evidence="3">RNase_Zc3h12a domain-containing protein</fullName>
    </submittedName>
</protein>
<evidence type="ECO:0000313" key="2">
    <source>
        <dbReference type="Proteomes" id="UP000050741"/>
    </source>
</evidence>
<organism evidence="2 3">
    <name type="scientific">Globodera pallida</name>
    <name type="common">Potato cyst nematode worm</name>
    <name type="synonym">Heterodera pallida</name>
    <dbReference type="NCBI Taxonomy" id="36090"/>
    <lineage>
        <taxon>Eukaryota</taxon>
        <taxon>Metazoa</taxon>
        <taxon>Ecdysozoa</taxon>
        <taxon>Nematoda</taxon>
        <taxon>Chromadorea</taxon>
        <taxon>Rhabditida</taxon>
        <taxon>Tylenchina</taxon>
        <taxon>Tylenchomorpha</taxon>
        <taxon>Tylenchoidea</taxon>
        <taxon>Heteroderidae</taxon>
        <taxon>Heteroderinae</taxon>
        <taxon>Globodera</taxon>
    </lineage>
</organism>
<dbReference type="Gene3D" id="3.40.50.11980">
    <property type="match status" value="1"/>
</dbReference>
<name>A0A183CST4_GLOPA</name>
<dbReference type="PANTHER" id="PTHR12876:SF37">
    <property type="entry name" value="ENDORIBONUCLEASE REGE-1-RELATED"/>
    <property type="match status" value="1"/>
</dbReference>
<keyword evidence="2" id="KW-1185">Reference proteome</keyword>
<dbReference type="GO" id="GO:0036464">
    <property type="term" value="C:cytoplasmic ribonucleoprotein granule"/>
    <property type="evidence" value="ECO:0007669"/>
    <property type="project" value="TreeGrafter"/>
</dbReference>
<evidence type="ECO:0000313" key="3">
    <source>
        <dbReference type="WBParaSite" id="GPLIN_001594200"/>
    </source>
</evidence>
<reference evidence="3" key="3">
    <citation type="submission" date="2016-06" db="UniProtKB">
        <authorList>
            <consortium name="WormBaseParasite"/>
        </authorList>
    </citation>
    <scope>IDENTIFICATION</scope>
</reference>
<accession>A0A183CST4</accession>
<proteinExistence type="predicted"/>
<dbReference type="PANTHER" id="PTHR12876">
    <property type="entry name" value="N4BP1-RELATED"/>
    <property type="match status" value="1"/>
</dbReference>
<dbReference type="GO" id="GO:0005634">
    <property type="term" value="C:nucleus"/>
    <property type="evidence" value="ECO:0007669"/>
    <property type="project" value="TreeGrafter"/>
</dbReference>
<dbReference type="InterPro" id="IPR051101">
    <property type="entry name" value="ZC3H12/N4BP1_RNase_Reg"/>
</dbReference>
<evidence type="ECO:0000259" key="1">
    <source>
        <dbReference type="Pfam" id="PF11977"/>
    </source>
</evidence>
<dbReference type="WBParaSite" id="GPLIN_001594200">
    <property type="protein sequence ID" value="GPLIN_001594200"/>
    <property type="gene ID" value="GPLIN_001594200"/>
</dbReference>
<dbReference type="Pfam" id="PF11977">
    <property type="entry name" value="RNase_Zc3h12a"/>
    <property type="match status" value="1"/>
</dbReference>